<name>A0AAN8UG66_9MAGN</name>
<dbReference type="EMBL" id="JBAMMX010000024">
    <property type="protein sequence ID" value="KAK6916178.1"/>
    <property type="molecule type" value="Genomic_DNA"/>
</dbReference>
<sequence length="91" mass="9795">MHDIENETEKFTCKSRDDFKSPIDSQWGKMGQNVNTGNNVVTGEALEPVIIGNSVVTIEALELVSKTWQCGFLSVVIVELVFILGPGGVGG</sequence>
<protein>
    <submittedName>
        <fullName evidence="1">Uncharacterized protein</fullName>
    </submittedName>
</protein>
<organism evidence="1 2">
    <name type="scientific">Dillenia turbinata</name>
    <dbReference type="NCBI Taxonomy" id="194707"/>
    <lineage>
        <taxon>Eukaryota</taxon>
        <taxon>Viridiplantae</taxon>
        <taxon>Streptophyta</taxon>
        <taxon>Embryophyta</taxon>
        <taxon>Tracheophyta</taxon>
        <taxon>Spermatophyta</taxon>
        <taxon>Magnoliopsida</taxon>
        <taxon>eudicotyledons</taxon>
        <taxon>Gunneridae</taxon>
        <taxon>Pentapetalae</taxon>
        <taxon>Dilleniales</taxon>
        <taxon>Dilleniaceae</taxon>
        <taxon>Dillenia</taxon>
    </lineage>
</organism>
<reference evidence="1 2" key="1">
    <citation type="submission" date="2023-12" db="EMBL/GenBank/DDBJ databases">
        <title>A high-quality genome assembly for Dillenia turbinata (Dilleniales).</title>
        <authorList>
            <person name="Chanderbali A."/>
        </authorList>
    </citation>
    <scope>NUCLEOTIDE SEQUENCE [LARGE SCALE GENOMIC DNA]</scope>
    <source>
        <strain evidence="1">LSX21</strain>
        <tissue evidence="1">Leaf</tissue>
    </source>
</reference>
<evidence type="ECO:0000313" key="1">
    <source>
        <dbReference type="EMBL" id="KAK6916178.1"/>
    </source>
</evidence>
<accession>A0AAN8UG66</accession>
<evidence type="ECO:0000313" key="2">
    <source>
        <dbReference type="Proteomes" id="UP001370490"/>
    </source>
</evidence>
<gene>
    <name evidence="1" type="ORF">RJ641_019039</name>
</gene>
<keyword evidence="2" id="KW-1185">Reference proteome</keyword>
<proteinExistence type="predicted"/>
<comment type="caution">
    <text evidence="1">The sequence shown here is derived from an EMBL/GenBank/DDBJ whole genome shotgun (WGS) entry which is preliminary data.</text>
</comment>
<dbReference type="AlphaFoldDB" id="A0AAN8UG66"/>
<dbReference type="Proteomes" id="UP001370490">
    <property type="component" value="Unassembled WGS sequence"/>
</dbReference>